<evidence type="ECO:0000313" key="2">
    <source>
        <dbReference type="Proteomes" id="UP001367508"/>
    </source>
</evidence>
<protein>
    <submittedName>
        <fullName evidence="1">Uncharacterized protein</fullName>
    </submittedName>
</protein>
<dbReference type="EMBL" id="JAYMYQ010000001">
    <property type="protein sequence ID" value="KAK7361991.1"/>
    <property type="molecule type" value="Genomic_DNA"/>
</dbReference>
<organism evidence="1 2">
    <name type="scientific">Canavalia gladiata</name>
    <name type="common">Sword bean</name>
    <name type="synonym">Dolichos gladiatus</name>
    <dbReference type="NCBI Taxonomy" id="3824"/>
    <lineage>
        <taxon>Eukaryota</taxon>
        <taxon>Viridiplantae</taxon>
        <taxon>Streptophyta</taxon>
        <taxon>Embryophyta</taxon>
        <taxon>Tracheophyta</taxon>
        <taxon>Spermatophyta</taxon>
        <taxon>Magnoliopsida</taxon>
        <taxon>eudicotyledons</taxon>
        <taxon>Gunneridae</taxon>
        <taxon>Pentapetalae</taxon>
        <taxon>rosids</taxon>
        <taxon>fabids</taxon>
        <taxon>Fabales</taxon>
        <taxon>Fabaceae</taxon>
        <taxon>Papilionoideae</taxon>
        <taxon>50 kb inversion clade</taxon>
        <taxon>NPAAA clade</taxon>
        <taxon>indigoferoid/millettioid clade</taxon>
        <taxon>Phaseoleae</taxon>
        <taxon>Canavalia</taxon>
    </lineage>
</organism>
<accession>A0AAN9MXZ4</accession>
<proteinExistence type="predicted"/>
<comment type="caution">
    <text evidence="1">The sequence shown here is derived from an EMBL/GenBank/DDBJ whole genome shotgun (WGS) entry which is preliminary data.</text>
</comment>
<sequence>MTDPPLESRESDSYAHKSDLLAACKDPTERATFGNDGGQISSQRMGRIQARVTPITLATCSLITWLVSNLNGSYNDS</sequence>
<keyword evidence="2" id="KW-1185">Reference proteome</keyword>
<name>A0AAN9MXZ4_CANGL</name>
<evidence type="ECO:0000313" key="1">
    <source>
        <dbReference type="EMBL" id="KAK7361991.1"/>
    </source>
</evidence>
<reference evidence="1 2" key="1">
    <citation type="submission" date="2024-01" db="EMBL/GenBank/DDBJ databases">
        <title>The genomes of 5 underutilized Papilionoideae crops provide insights into root nodulation and disease resistanc.</title>
        <authorList>
            <person name="Jiang F."/>
        </authorList>
    </citation>
    <scope>NUCLEOTIDE SEQUENCE [LARGE SCALE GENOMIC DNA]</scope>
    <source>
        <strain evidence="1">LVBAO_FW01</strain>
        <tissue evidence="1">Leaves</tissue>
    </source>
</reference>
<dbReference type="AlphaFoldDB" id="A0AAN9MXZ4"/>
<gene>
    <name evidence="1" type="ORF">VNO77_04088</name>
</gene>
<dbReference type="Proteomes" id="UP001367508">
    <property type="component" value="Unassembled WGS sequence"/>
</dbReference>